<keyword evidence="1" id="KW-0812">Transmembrane</keyword>
<keyword evidence="5" id="KW-1185">Reference proteome</keyword>
<dbReference type="InterPro" id="IPR011335">
    <property type="entry name" value="Restrct_endonuc-II-like"/>
</dbReference>
<dbReference type="Gene3D" id="3.40.1350.10">
    <property type="match status" value="1"/>
</dbReference>
<dbReference type="PANTHER" id="PTHR30015:SF7">
    <property type="entry name" value="TYPE IV METHYL-DIRECTED RESTRICTION ENZYME ECOKMRR"/>
    <property type="match status" value="1"/>
</dbReference>
<dbReference type="EMBL" id="AP026966">
    <property type="protein sequence ID" value="BDT59497.1"/>
    <property type="molecule type" value="Genomic_DNA"/>
</dbReference>
<name>A0ABN6TBA9_9BURK</name>
<feature type="domain" description="Restriction endonuclease type IV Mrr" evidence="3">
    <location>
        <begin position="124"/>
        <end position="235"/>
    </location>
</feature>
<feature type="domain" description="DNA topoisomerase type IA zn finger" evidence="2">
    <location>
        <begin position="261"/>
        <end position="291"/>
    </location>
</feature>
<dbReference type="SUPFAM" id="SSF52980">
    <property type="entry name" value="Restriction endonuclease-like"/>
    <property type="match status" value="1"/>
</dbReference>
<dbReference type="Pfam" id="PF01396">
    <property type="entry name" value="Zn_ribbon_Top1"/>
    <property type="match status" value="1"/>
</dbReference>
<dbReference type="Gene3D" id="3.30.65.10">
    <property type="entry name" value="Bacterial Topoisomerase I, domain 1"/>
    <property type="match status" value="1"/>
</dbReference>
<evidence type="ECO:0000313" key="4">
    <source>
        <dbReference type="EMBL" id="BDT59497.1"/>
    </source>
</evidence>
<accession>A0ABN6TBA9</accession>
<dbReference type="InterPro" id="IPR011856">
    <property type="entry name" value="tRNA_endonuc-like_dom_sf"/>
</dbReference>
<dbReference type="InterPro" id="IPR052906">
    <property type="entry name" value="Type_IV_Methyl-Rstrct_Enzyme"/>
</dbReference>
<keyword evidence="1" id="KW-0472">Membrane</keyword>
<dbReference type="SUPFAM" id="SSF57783">
    <property type="entry name" value="Zinc beta-ribbon"/>
    <property type="match status" value="1"/>
</dbReference>
<feature type="transmembrane region" description="Helical" evidence="1">
    <location>
        <begin position="56"/>
        <end position="77"/>
    </location>
</feature>
<dbReference type="Pfam" id="PF04471">
    <property type="entry name" value="Mrr_cat"/>
    <property type="match status" value="1"/>
</dbReference>
<evidence type="ECO:0008006" key="6">
    <source>
        <dbReference type="Google" id="ProtNLM"/>
    </source>
</evidence>
<proteinExistence type="predicted"/>
<gene>
    <name evidence="4" type="ORF">MasN3_29910</name>
</gene>
<sequence>MARRSNKGLANDLVALPWQFSAALAVSAFFGIRWILPGFLPERGALSALKAHLEALSWIVFAALACMALLAALRAGIQGLKQAAGFRSSRQRARMRVVPDALPVSKPGAASLPAAPTAWSLDALRTLEWKRFELLCARYYEAVGFTTATLAAGPDGGIDVKLFKVDPAKPLAIVQCKAWNTHPVGVKEVRELLGVMVHEGVGRGIFVTTGTYTPDALQFGAANPLQLLDGEAFARKILDLPLDKQKALLDVAFEGDYRTPTCASCGTKMVARDSKRGAFWGCIYYPRCKTTFAMRA</sequence>
<evidence type="ECO:0000313" key="5">
    <source>
        <dbReference type="Proteomes" id="UP001163336"/>
    </source>
</evidence>
<organism evidence="4 5">
    <name type="scientific">Massilia varians</name>
    <dbReference type="NCBI Taxonomy" id="457921"/>
    <lineage>
        <taxon>Bacteria</taxon>
        <taxon>Pseudomonadati</taxon>
        <taxon>Pseudomonadota</taxon>
        <taxon>Betaproteobacteria</taxon>
        <taxon>Burkholderiales</taxon>
        <taxon>Oxalobacteraceae</taxon>
        <taxon>Telluria group</taxon>
        <taxon>Massilia</taxon>
    </lineage>
</organism>
<feature type="transmembrane region" description="Helical" evidence="1">
    <location>
        <begin position="12"/>
        <end position="36"/>
    </location>
</feature>
<evidence type="ECO:0000256" key="1">
    <source>
        <dbReference type="SAM" id="Phobius"/>
    </source>
</evidence>
<reference evidence="4" key="1">
    <citation type="submission" date="2022-11" db="EMBL/GenBank/DDBJ databases">
        <title>Isolation and characterization of PLA-degrading bacterium Massilia sp. from Antarctic soil.</title>
        <authorList>
            <person name="Sato K."/>
            <person name="Gomez-Fuentes C."/>
            <person name="Ahmad S.A."/>
            <person name="Zulkharnain A."/>
        </authorList>
    </citation>
    <scope>NUCLEOTIDE SEQUENCE</scope>
    <source>
        <strain evidence="4">N-3</strain>
    </source>
</reference>
<protein>
    <recommendedName>
        <fullName evidence="6">Restriction endonuclease</fullName>
    </recommendedName>
</protein>
<evidence type="ECO:0000259" key="2">
    <source>
        <dbReference type="Pfam" id="PF01396"/>
    </source>
</evidence>
<dbReference type="Proteomes" id="UP001163336">
    <property type="component" value="Chromosome"/>
</dbReference>
<dbReference type="PANTHER" id="PTHR30015">
    <property type="entry name" value="MRR RESTRICTION SYSTEM PROTEIN"/>
    <property type="match status" value="1"/>
</dbReference>
<dbReference type="InterPro" id="IPR007560">
    <property type="entry name" value="Restrct_endonuc_IV_Mrr"/>
</dbReference>
<dbReference type="InterPro" id="IPR013498">
    <property type="entry name" value="Topo_IA_Znf"/>
</dbReference>
<evidence type="ECO:0000259" key="3">
    <source>
        <dbReference type="Pfam" id="PF04471"/>
    </source>
</evidence>
<keyword evidence="1" id="KW-1133">Transmembrane helix</keyword>
<dbReference type="RefSeq" id="WP_281908216.1">
    <property type="nucleotide sequence ID" value="NZ_AP026966.1"/>
</dbReference>